<dbReference type="AlphaFoldDB" id="A0A286RJZ5"/>
<dbReference type="EMBL" id="CP018477">
    <property type="protein sequence ID" value="ASV76295.1"/>
    <property type="molecule type" value="Genomic_DNA"/>
</dbReference>
<accession>A0A286RJZ5</accession>
<evidence type="ECO:0000313" key="2">
    <source>
        <dbReference type="Proteomes" id="UP000215086"/>
    </source>
</evidence>
<keyword evidence="2" id="KW-1185">Reference proteome</keyword>
<proteinExistence type="predicted"/>
<sequence>MGRSADVLAGLPGDIDFARQERLAIGYSFPSASLFTVVSQW</sequence>
<dbReference type="Proteomes" id="UP000215086">
    <property type="component" value="Chromosome"/>
</dbReference>
<gene>
    <name evidence="1" type="ORF">THTE_3694</name>
</gene>
<dbReference type="KEGG" id="ttf:THTE_3694"/>
<evidence type="ECO:0000313" key="1">
    <source>
        <dbReference type="EMBL" id="ASV76295.1"/>
    </source>
</evidence>
<protein>
    <submittedName>
        <fullName evidence="1">Uncharacterized protein</fullName>
    </submittedName>
</protein>
<name>A0A286RJZ5_9BACT</name>
<organism evidence="1 2">
    <name type="scientific">Thermogutta terrifontis</name>
    <dbReference type="NCBI Taxonomy" id="1331910"/>
    <lineage>
        <taxon>Bacteria</taxon>
        <taxon>Pseudomonadati</taxon>
        <taxon>Planctomycetota</taxon>
        <taxon>Planctomycetia</taxon>
        <taxon>Pirellulales</taxon>
        <taxon>Thermoguttaceae</taxon>
        <taxon>Thermogutta</taxon>
    </lineage>
</organism>
<reference evidence="1 2" key="1">
    <citation type="journal article" name="Front. Microbiol.">
        <title>Sugar Metabolism of the First Thermophilic Planctomycete Thermogutta terrifontis: Comparative Genomic and Transcriptomic Approaches.</title>
        <authorList>
            <person name="Elcheninov A.G."/>
            <person name="Menzel P."/>
            <person name="Gudbergsdottir S.R."/>
            <person name="Slesarev A.I."/>
            <person name="Kadnikov V.V."/>
            <person name="Krogh A."/>
            <person name="Bonch-Osmolovskaya E.A."/>
            <person name="Peng X."/>
            <person name="Kublanov I.V."/>
        </authorList>
    </citation>
    <scope>NUCLEOTIDE SEQUENCE [LARGE SCALE GENOMIC DNA]</scope>
    <source>
        <strain evidence="1 2">R1</strain>
    </source>
</reference>